<accession>A0ABR8TXD8</accession>
<name>A0ABR8TXD8_9CELL</name>
<sequence length="238" mass="24218">MSTSRTTLWARGLVVAGLVGATALVGPAANASSETPAPTPTTGDYVETTPPPTIDLTVLQPVCDGDVPYLVYDVDVTGTPNETVTITWLNPSGENVVQAGLPLSGRVLWPGATVNAAGEPTGWPGWVFEDGEWVEGGSFGWVRPTVDVLFQVNPETTVSVAYPPSSPNCNTNPPGKTTPPPGTTVDGKVTTVANVSDSQGGLAETGATVGKFVGIGAALLLVGGGLVLVARRGRKGNA</sequence>
<keyword evidence="2" id="KW-0812">Transmembrane</keyword>
<evidence type="ECO:0000256" key="3">
    <source>
        <dbReference type="SAM" id="SignalP"/>
    </source>
</evidence>
<organism evidence="4 5">
    <name type="scientific">Oerskovia merdavium</name>
    <dbReference type="NCBI Taxonomy" id="2762227"/>
    <lineage>
        <taxon>Bacteria</taxon>
        <taxon>Bacillati</taxon>
        <taxon>Actinomycetota</taxon>
        <taxon>Actinomycetes</taxon>
        <taxon>Micrococcales</taxon>
        <taxon>Cellulomonadaceae</taxon>
        <taxon>Oerskovia</taxon>
    </lineage>
</organism>
<feature type="region of interest" description="Disordered" evidence="1">
    <location>
        <begin position="28"/>
        <end position="47"/>
    </location>
</feature>
<protein>
    <submittedName>
        <fullName evidence="4">Peptidase</fullName>
    </submittedName>
</protein>
<feature type="region of interest" description="Disordered" evidence="1">
    <location>
        <begin position="162"/>
        <end position="182"/>
    </location>
</feature>
<comment type="caution">
    <text evidence="4">The sequence shown here is derived from an EMBL/GenBank/DDBJ whole genome shotgun (WGS) entry which is preliminary data.</text>
</comment>
<keyword evidence="3" id="KW-0732">Signal</keyword>
<keyword evidence="5" id="KW-1185">Reference proteome</keyword>
<evidence type="ECO:0000313" key="5">
    <source>
        <dbReference type="Proteomes" id="UP000655570"/>
    </source>
</evidence>
<keyword evidence="2" id="KW-1133">Transmembrane helix</keyword>
<keyword evidence="2" id="KW-0472">Membrane</keyword>
<dbReference type="Proteomes" id="UP000655570">
    <property type="component" value="Unassembled WGS sequence"/>
</dbReference>
<proteinExistence type="predicted"/>
<evidence type="ECO:0000256" key="2">
    <source>
        <dbReference type="SAM" id="Phobius"/>
    </source>
</evidence>
<evidence type="ECO:0000313" key="4">
    <source>
        <dbReference type="EMBL" id="MBD7980420.1"/>
    </source>
</evidence>
<evidence type="ECO:0000256" key="1">
    <source>
        <dbReference type="SAM" id="MobiDB-lite"/>
    </source>
</evidence>
<feature type="transmembrane region" description="Helical" evidence="2">
    <location>
        <begin position="212"/>
        <end position="230"/>
    </location>
</feature>
<dbReference type="EMBL" id="JACSQF010000005">
    <property type="protein sequence ID" value="MBD7980420.1"/>
    <property type="molecule type" value="Genomic_DNA"/>
</dbReference>
<feature type="signal peptide" evidence="3">
    <location>
        <begin position="1"/>
        <end position="31"/>
    </location>
</feature>
<dbReference type="RefSeq" id="WP_191802148.1">
    <property type="nucleotide sequence ID" value="NZ_JACSQF010000005.1"/>
</dbReference>
<feature type="compositionally biased region" description="Low complexity" evidence="1">
    <location>
        <begin position="28"/>
        <end position="42"/>
    </location>
</feature>
<reference evidence="4 5" key="1">
    <citation type="submission" date="2020-08" db="EMBL/GenBank/DDBJ databases">
        <title>A Genomic Blueprint of the Chicken Gut Microbiome.</title>
        <authorList>
            <person name="Gilroy R."/>
            <person name="Ravi A."/>
            <person name="Getino M."/>
            <person name="Pursley I."/>
            <person name="Horton D.L."/>
            <person name="Alikhan N.-F."/>
            <person name="Baker D."/>
            <person name="Gharbi K."/>
            <person name="Hall N."/>
            <person name="Watson M."/>
            <person name="Adriaenssens E.M."/>
            <person name="Foster-Nyarko E."/>
            <person name="Jarju S."/>
            <person name="Secka A."/>
            <person name="Antonio M."/>
            <person name="Oren A."/>
            <person name="Chaudhuri R."/>
            <person name="La Ragione R.M."/>
            <person name="Hildebrand F."/>
            <person name="Pallen M.J."/>
        </authorList>
    </citation>
    <scope>NUCLEOTIDE SEQUENCE [LARGE SCALE GENOMIC DNA]</scope>
    <source>
        <strain evidence="4 5">Sa2CUA9</strain>
    </source>
</reference>
<gene>
    <name evidence="4" type="ORF">H9641_06775</name>
</gene>
<feature type="chain" id="PRO_5045400692" evidence="3">
    <location>
        <begin position="32"/>
        <end position="238"/>
    </location>
</feature>